<evidence type="ECO:0000256" key="5">
    <source>
        <dbReference type="ARBA" id="ARBA00022692"/>
    </source>
</evidence>
<dbReference type="STRING" id="1071380.I2H502"/>
<dbReference type="Pfam" id="PF11051">
    <property type="entry name" value="Mannosyl_trans3"/>
    <property type="match status" value="1"/>
</dbReference>
<dbReference type="RefSeq" id="XP_004180973.1">
    <property type="nucleotide sequence ID" value="XM_004180925.1"/>
</dbReference>
<evidence type="ECO:0000256" key="2">
    <source>
        <dbReference type="ARBA" id="ARBA00009105"/>
    </source>
</evidence>
<keyword evidence="4" id="KW-0808">Transferase</keyword>
<evidence type="ECO:0000256" key="1">
    <source>
        <dbReference type="ARBA" id="ARBA00004606"/>
    </source>
</evidence>
<comment type="similarity">
    <text evidence="2">Belongs to the MNN1/MNT family.</text>
</comment>
<dbReference type="InParanoid" id="I2H502"/>
<evidence type="ECO:0008006" key="13">
    <source>
        <dbReference type="Google" id="ProtNLM"/>
    </source>
</evidence>
<dbReference type="GO" id="GO:0000033">
    <property type="term" value="F:alpha-1,3-mannosyltransferase activity"/>
    <property type="evidence" value="ECO:0007669"/>
    <property type="project" value="TreeGrafter"/>
</dbReference>
<protein>
    <recommendedName>
        <fullName evidence="13">Alpha-1,3-mannosyltransferase</fullName>
    </recommendedName>
</protein>
<evidence type="ECO:0000256" key="4">
    <source>
        <dbReference type="ARBA" id="ARBA00022679"/>
    </source>
</evidence>
<organism evidence="11 12">
    <name type="scientific">Henningerozyma blattae (strain ATCC 34711 / CBS 6284 / DSM 70876 / NBRC 10599 / NRRL Y-10934 / UCD 77-7)</name>
    <name type="common">Yeast</name>
    <name type="synonym">Tetrapisispora blattae</name>
    <dbReference type="NCBI Taxonomy" id="1071380"/>
    <lineage>
        <taxon>Eukaryota</taxon>
        <taxon>Fungi</taxon>
        <taxon>Dikarya</taxon>
        <taxon>Ascomycota</taxon>
        <taxon>Saccharomycotina</taxon>
        <taxon>Saccharomycetes</taxon>
        <taxon>Saccharomycetales</taxon>
        <taxon>Saccharomycetaceae</taxon>
        <taxon>Henningerozyma</taxon>
    </lineage>
</organism>
<dbReference type="PANTHER" id="PTHR31392">
    <property type="entry name" value="ALPHA-1,3-MANNOSYLTRANSFERASE MNN1-RELATED"/>
    <property type="match status" value="1"/>
</dbReference>
<gene>
    <name evidence="11" type="primary">TBLA0E03990</name>
    <name evidence="11" type="ORF">TBLA_0E03990</name>
</gene>
<evidence type="ECO:0000256" key="7">
    <source>
        <dbReference type="ARBA" id="ARBA00022989"/>
    </source>
</evidence>
<evidence type="ECO:0000256" key="8">
    <source>
        <dbReference type="ARBA" id="ARBA00023136"/>
    </source>
</evidence>
<evidence type="ECO:0000313" key="11">
    <source>
        <dbReference type="EMBL" id="CCH61454.1"/>
    </source>
</evidence>
<accession>I2H502</accession>
<proteinExistence type="inferred from homology"/>
<dbReference type="Proteomes" id="UP000002866">
    <property type="component" value="Chromosome 5"/>
</dbReference>
<dbReference type="EMBL" id="HE806320">
    <property type="protein sequence ID" value="CCH61454.1"/>
    <property type="molecule type" value="Genomic_DNA"/>
</dbReference>
<keyword evidence="9" id="KW-0325">Glycoprotein</keyword>
<dbReference type="AlphaFoldDB" id="I2H502"/>
<name>I2H502_HENB6</name>
<dbReference type="InterPro" id="IPR022751">
    <property type="entry name" value="Alpha_mannosyltransferase"/>
</dbReference>
<evidence type="ECO:0000313" key="12">
    <source>
        <dbReference type="Proteomes" id="UP000002866"/>
    </source>
</evidence>
<dbReference type="PANTHER" id="PTHR31392:SF1">
    <property type="entry name" value="ALPHA-1,3-MANNOSYLTRANSFERASE MNN1-RELATED"/>
    <property type="match status" value="1"/>
</dbReference>
<feature type="transmembrane region" description="Helical" evidence="10">
    <location>
        <begin position="20"/>
        <end position="39"/>
    </location>
</feature>
<evidence type="ECO:0000256" key="6">
    <source>
        <dbReference type="ARBA" id="ARBA00022968"/>
    </source>
</evidence>
<reference evidence="11 12" key="1">
    <citation type="journal article" date="2011" name="Proc. Natl. Acad. Sci. U.S.A.">
        <title>Evolutionary erosion of yeast sex chromosomes by mating-type switching accidents.</title>
        <authorList>
            <person name="Gordon J.L."/>
            <person name="Armisen D."/>
            <person name="Proux-Wera E."/>
            <person name="Oheigeartaigh S.S."/>
            <person name="Byrne K.P."/>
            <person name="Wolfe K.H."/>
        </authorList>
    </citation>
    <scope>NUCLEOTIDE SEQUENCE [LARGE SCALE GENOMIC DNA]</scope>
    <source>
        <strain evidence="12">ATCC 34711 / CBS 6284 / DSM 70876 / NBRC 10599 / NRRL Y-10934 / UCD 77-7</strain>
    </source>
</reference>
<comment type="subcellular location">
    <subcellularLocation>
        <location evidence="1">Membrane</location>
        <topology evidence="1">Single-pass type II membrane protein</topology>
    </subcellularLocation>
</comment>
<keyword evidence="12" id="KW-1185">Reference proteome</keyword>
<dbReference type="GO" id="GO:0006493">
    <property type="term" value="P:protein O-linked glycosylation"/>
    <property type="evidence" value="ECO:0007669"/>
    <property type="project" value="TreeGrafter"/>
</dbReference>
<sequence>MLRRALHSRRSLWPHTRKSWIISLSLVSILLLIITHFTSHDRVIMVQSKQYNNPISTSSRYSGYSKNLTSMRRPVRPEPWDTLISKVEIPLFNMEPVSPLEILPQYDEDIKNKKLNNWNPTKLKQLKKFDLLDDSIKCKFYFRNLFAMDMNWSNDLDIISFDINDHDKEFYEKIEKKFNIQLSEIDKETDSDYYSNSTRYYKRKYEIGLAFQRMRIYESCFMHETPPIELSEIFNSNNDTDLETTILTNLHETYSEIYSMVEHDDYLGDYQQSNFKDSNQFDLEHRMFPFIESFSNAEEFKNVIPRIRRNAKLLPNGHLPILNSENKTDSYEFKYDSTKSIWSNWQLMSLAKRGIVLSFADEHITWALKLLATLRYQNTKLPIQIVMKDGEISRENIAKLSDAATGFLHLDSSDVNATFTELDLSFIDVTNTLSTNYKKSFEKFKSKWVATMFNLFEEFIFLDIDTISYVDMDYYFNTEQYLDSGSLFYRDRTLTFKLPEEKCVGIFEGISPKLFEAKYFHNYPVIQREYVLEQCEKYLTIEEILFRRFFKDKFAFQMESGLLTIDKNQHILPLVMGSFMHLARKVGSCAYGDKEYFWLGFVAAGHKFRFDEMNPAAIGKYDKKGKDSGEICAIQLAHISSDHHLLWLNGGGNNCKVDGEYKIDWKSNNAYVHDNFKSEKELQDYYEKTPVPCDFAIISDDNGDSWGQRSHHCHGYEWCARYSRELKDYSYSARQHRGTLVEFSKEERDYIYYSNEIWAIYDQAWTGSLELID</sequence>
<keyword evidence="5 10" id="KW-0812">Transmembrane</keyword>
<dbReference type="SUPFAM" id="SSF53448">
    <property type="entry name" value="Nucleotide-diphospho-sugar transferases"/>
    <property type="match status" value="1"/>
</dbReference>
<dbReference type="InterPro" id="IPR029044">
    <property type="entry name" value="Nucleotide-diphossugar_trans"/>
</dbReference>
<keyword evidence="7 10" id="KW-1133">Transmembrane helix</keyword>
<evidence type="ECO:0000256" key="10">
    <source>
        <dbReference type="SAM" id="Phobius"/>
    </source>
</evidence>
<keyword evidence="3" id="KW-0328">Glycosyltransferase</keyword>
<keyword evidence="8 10" id="KW-0472">Membrane</keyword>
<dbReference type="OrthoDB" id="430354at2759"/>
<dbReference type="OMA" id="NINWCAV"/>
<keyword evidence="6" id="KW-0735">Signal-anchor</keyword>
<dbReference type="GO" id="GO:0005794">
    <property type="term" value="C:Golgi apparatus"/>
    <property type="evidence" value="ECO:0007669"/>
    <property type="project" value="TreeGrafter"/>
</dbReference>
<dbReference type="GO" id="GO:0016020">
    <property type="term" value="C:membrane"/>
    <property type="evidence" value="ECO:0007669"/>
    <property type="project" value="UniProtKB-SubCell"/>
</dbReference>
<dbReference type="GeneID" id="14496527"/>
<evidence type="ECO:0000256" key="3">
    <source>
        <dbReference type="ARBA" id="ARBA00022676"/>
    </source>
</evidence>
<evidence type="ECO:0000256" key="9">
    <source>
        <dbReference type="ARBA" id="ARBA00023180"/>
    </source>
</evidence>
<dbReference type="eggNOG" id="ENOG502RZ48">
    <property type="taxonomic scope" value="Eukaryota"/>
</dbReference>
<dbReference type="HOGENOM" id="CLU_015387_1_1_1"/>
<dbReference type="KEGG" id="tbl:TBLA_0E03990"/>